<accession>A0A4R4FE40</accession>
<dbReference type="PANTHER" id="PTHR37164:SF1">
    <property type="entry name" value="BACTERIOHEMERYTHRIN"/>
    <property type="match status" value="1"/>
</dbReference>
<reference evidence="5 6" key="1">
    <citation type="journal article" date="2016" name="Nat. Microbiol.">
        <title>The Mouse Intestinal Bacterial Collection (miBC) provides host-specific insight into cultured diversity and functional potential of the gut microbiota.</title>
        <authorList>
            <person name="Lagkouvardos I."/>
            <person name="Pukall R."/>
            <person name="Abt B."/>
            <person name="Foesel B.U."/>
            <person name="Meier-Kolthoff J.P."/>
            <person name="Kumar N."/>
            <person name="Bresciani A."/>
            <person name="Martinez I."/>
            <person name="Just S."/>
            <person name="Ziegler C."/>
            <person name="Brugiroux S."/>
            <person name="Garzetti D."/>
            <person name="Wenning M."/>
            <person name="Bui T.P."/>
            <person name="Wang J."/>
            <person name="Hugenholtz F."/>
            <person name="Plugge C.M."/>
            <person name="Peterson D.A."/>
            <person name="Hornef M.W."/>
            <person name="Baines J.F."/>
            <person name="Smidt H."/>
            <person name="Walter J."/>
            <person name="Kristiansen K."/>
            <person name="Nielsen H.B."/>
            <person name="Haller D."/>
            <person name="Overmann J."/>
            <person name="Stecher B."/>
            <person name="Clavel T."/>
        </authorList>
    </citation>
    <scope>NUCLEOTIDE SEQUENCE [LARGE SCALE GENOMIC DNA]</scope>
    <source>
        <strain evidence="5 6">DSM 28560</strain>
    </source>
</reference>
<dbReference type="InterPro" id="IPR035938">
    <property type="entry name" value="Hemerythrin-like_sf"/>
</dbReference>
<evidence type="ECO:0000313" key="6">
    <source>
        <dbReference type="Proteomes" id="UP000295710"/>
    </source>
</evidence>
<dbReference type="SUPFAM" id="SSF47188">
    <property type="entry name" value="Hemerythrin-like"/>
    <property type="match status" value="1"/>
</dbReference>
<evidence type="ECO:0000256" key="1">
    <source>
        <dbReference type="ARBA" id="ARBA00010587"/>
    </source>
</evidence>
<evidence type="ECO:0000313" key="5">
    <source>
        <dbReference type="EMBL" id="TDA21805.1"/>
    </source>
</evidence>
<feature type="domain" description="Hemerythrin-like" evidence="4">
    <location>
        <begin position="12"/>
        <end position="123"/>
    </location>
</feature>
<sequence>MYAEFSENLVTGNEMIDAQHKELIERMNGLLESCEGGNEKLTAIKTLDYLSDYTDYHFKAEEQLQKDIEYPGYEKHKAQHEVFKQTINELQEMLQEEEGPSEAFVEKVEENIVKWFYVHIEGFDRSVAEYKFMRGNNERL</sequence>
<keyword evidence="2" id="KW-0479">Metal-binding</keyword>
<evidence type="ECO:0000256" key="2">
    <source>
        <dbReference type="ARBA" id="ARBA00022723"/>
    </source>
</evidence>
<keyword evidence="3" id="KW-0408">Iron</keyword>
<dbReference type="InterPro" id="IPR050669">
    <property type="entry name" value="Hemerythrin"/>
</dbReference>
<dbReference type="Proteomes" id="UP000295710">
    <property type="component" value="Unassembled WGS sequence"/>
</dbReference>
<dbReference type="GO" id="GO:0046872">
    <property type="term" value="F:metal ion binding"/>
    <property type="evidence" value="ECO:0007669"/>
    <property type="project" value="UniProtKB-KW"/>
</dbReference>
<dbReference type="InterPro" id="IPR012312">
    <property type="entry name" value="Hemerythrin-like"/>
</dbReference>
<dbReference type="PANTHER" id="PTHR37164">
    <property type="entry name" value="BACTERIOHEMERYTHRIN"/>
    <property type="match status" value="1"/>
</dbReference>
<dbReference type="CDD" id="cd12107">
    <property type="entry name" value="Hemerythrin"/>
    <property type="match status" value="1"/>
</dbReference>
<dbReference type="RefSeq" id="WP_066572822.1">
    <property type="nucleotide sequence ID" value="NZ_JAOBST010000007.1"/>
</dbReference>
<dbReference type="NCBIfam" id="TIGR02481">
    <property type="entry name" value="hemeryth_dom"/>
    <property type="match status" value="1"/>
</dbReference>
<proteinExistence type="inferred from homology"/>
<organism evidence="5 6">
    <name type="scientific">Extibacter muris</name>
    <dbReference type="NCBI Taxonomy" id="1796622"/>
    <lineage>
        <taxon>Bacteria</taxon>
        <taxon>Bacillati</taxon>
        <taxon>Bacillota</taxon>
        <taxon>Clostridia</taxon>
        <taxon>Lachnospirales</taxon>
        <taxon>Lachnospiraceae</taxon>
        <taxon>Extibacter</taxon>
    </lineage>
</organism>
<dbReference type="EMBL" id="SMMX01000006">
    <property type="protein sequence ID" value="TDA21805.1"/>
    <property type="molecule type" value="Genomic_DNA"/>
</dbReference>
<keyword evidence="6" id="KW-1185">Reference proteome</keyword>
<comment type="caution">
    <text evidence="5">The sequence shown here is derived from an EMBL/GenBank/DDBJ whole genome shotgun (WGS) entry which is preliminary data.</text>
</comment>
<comment type="similarity">
    <text evidence="1">Belongs to the hemerythrin family.</text>
</comment>
<gene>
    <name evidence="5" type="ORF">E1963_08540</name>
</gene>
<dbReference type="Pfam" id="PF01814">
    <property type="entry name" value="Hemerythrin"/>
    <property type="match status" value="1"/>
</dbReference>
<dbReference type="NCBIfam" id="NF033749">
    <property type="entry name" value="bact_hemeryth"/>
    <property type="match status" value="1"/>
</dbReference>
<dbReference type="Gene3D" id="1.20.120.50">
    <property type="entry name" value="Hemerythrin-like"/>
    <property type="match status" value="1"/>
</dbReference>
<name>A0A4R4FE40_9FIRM</name>
<dbReference type="AlphaFoldDB" id="A0A4R4FE40"/>
<protein>
    <submittedName>
        <fullName evidence="5">Bacteriohemerythrin</fullName>
    </submittedName>
</protein>
<evidence type="ECO:0000259" key="4">
    <source>
        <dbReference type="Pfam" id="PF01814"/>
    </source>
</evidence>
<dbReference type="InterPro" id="IPR012827">
    <property type="entry name" value="Hemerythrin_metal-bd"/>
</dbReference>
<evidence type="ECO:0000256" key="3">
    <source>
        <dbReference type="ARBA" id="ARBA00023004"/>
    </source>
</evidence>